<protein>
    <submittedName>
        <fullName evidence="1">Uncharacterized protein</fullName>
    </submittedName>
</protein>
<evidence type="ECO:0000313" key="1">
    <source>
        <dbReference type="EMBL" id="GGP25518.1"/>
    </source>
</evidence>
<organism evidence="1 2">
    <name type="scientific">Silvimonas amylolytica</name>
    <dbReference type="NCBI Taxonomy" id="449663"/>
    <lineage>
        <taxon>Bacteria</taxon>
        <taxon>Pseudomonadati</taxon>
        <taxon>Pseudomonadota</taxon>
        <taxon>Betaproteobacteria</taxon>
        <taxon>Neisseriales</taxon>
        <taxon>Chitinibacteraceae</taxon>
        <taxon>Silvimonas</taxon>
    </lineage>
</organism>
<comment type="caution">
    <text evidence="1">The sequence shown here is derived from an EMBL/GenBank/DDBJ whole genome shotgun (WGS) entry which is preliminary data.</text>
</comment>
<sequence>MVYEKEMTIEAIGIPLPAGKWILAKKDSGESKIQLRGELKDNGPWYNFYLVRTEGEKLTGVVLLYAIPALRGQIERWSYNGCVDEQGNYTVIKKDDFSSAQPKCAFVRVWNNPAASTQKNEIALINFVKQAGAEIPSSLVMMGYVFYQRTGCLVARYYVNPELSGFARGETWNVANPTEKQKHYLDGAAAWAKNTKSYLDDYMVKGAAEGNFELPTGF</sequence>
<evidence type="ECO:0000313" key="2">
    <source>
        <dbReference type="Proteomes" id="UP000621859"/>
    </source>
</evidence>
<accession>A0ABQ2PJN5</accession>
<keyword evidence="2" id="KW-1185">Reference proteome</keyword>
<dbReference type="Proteomes" id="UP000621859">
    <property type="component" value="Unassembled WGS sequence"/>
</dbReference>
<reference evidence="2" key="1">
    <citation type="journal article" date="2019" name="Int. J. Syst. Evol. Microbiol.">
        <title>The Global Catalogue of Microorganisms (GCM) 10K type strain sequencing project: providing services to taxonomists for standard genome sequencing and annotation.</title>
        <authorList>
            <consortium name="The Broad Institute Genomics Platform"/>
            <consortium name="The Broad Institute Genome Sequencing Center for Infectious Disease"/>
            <person name="Wu L."/>
            <person name="Ma J."/>
        </authorList>
    </citation>
    <scope>NUCLEOTIDE SEQUENCE [LARGE SCALE GENOMIC DNA]</scope>
    <source>
        <strain evidence="2">CGMCC 1.8860</strain>
    </source>
</reference>
<gene>
    <name evidence="1" type="ORF">GCM10010971_13370</name>
</gene>
<name>A0ABQ2PJN5_9NEIS</name>
<proteinExistence type="predicted"/>
<dbReference type="EMBL" id="BMLY01000002">
    <property type="protein sequence ID" value="GGP25518.1"/>
    <property type="molecule type" value="Genomic_DNA"/>
</dbReference>